<dbReference type="EMBL" id="HE575320">
    <property type="protein sequence ID" value="CCC91665.1"/>
    <property type="molecule type" value="Genomic_DNA"/>
</dbReference>
<proteinExistence type="predicted"/>
<organism evidence="2">
    <name type="scientific">Trypanosoma congolense (strain IL3000)</name>
    <dbReference type="NCBI Taxonomy" id="1068625"/>
    <lineage>
        <taxon>Eukaryota</taxon>
        <taxon>Discoba</taxon>
        <taxon>Euglenozoa</taxon>
        <taxon>Kinetoplastea</taxon>
        <taxon>Metakinetoplastina</taxon>
        <taxon>Trypanosomatida</taxon>
        <taxon>Trypanosomatidae</taxon>
        <taxon>Trypanosoma</taxon>
        <taxon>Nannomonas</taxon>
    </lineage>
</organism>
<name>G0UQK4_TRYCI</name>
<dbReference type="AlphaFoldDB" id="G0UQK4"/>
<feature type="transmembrane region" description="Helical" evidence="1">
    <location>
        <begin position="20"/>
        <end position="39"/>
    </location>
</feature>
<sequence length="142" mass="16527">MLRHLCFAYSNAKVTYFFFVWFYFIYLFFSFKNCLYVCVAANRPVPRRNDVCACVCGEKEVENNNRGKTGVRKKIKESNTNFSIIISKSERHHLGLTILLPSLTLKIKRYKRPLDALRGWSVVAVTLQHLLPIPPSVYISLY</sequence>
<protein>
    <submittedName>
        <fullName evidence="2">Uncharacterized protein</fullName>
    </submittedName>
</protein>
<accession>G0UQK4</accession>
<gene>
    <name evidence="2" type="ORF">TCIL3000_7_4790</name>
</gene>
<keyword evidence="1" id="KW-0812">Transmembrane</keyword>
<evidence type="ECO:0000256" key="1">
    <source>
        <dbReference type="SAM" id="Phobius"/>
    </source>
</evidence>
<evidence type="ECO:0000313" key="2">
    <source>
        <dbReference type="EMBL" id="CCC91665.1"/>
    </source>
</evidence>
<keyword evidence="1" id="KW-1133">Transmembrane helix</keyword>
<reference evidence="2" key="1">
    <citation type="journal article" date="2012" name="Proc. Natl. Acad. Sci. U.S.A.">
        <title>Antigenic diversity is generated by distinct evolutionary mechanisms in African trypanosome species.</title>
        <authorList>
            <person name="Jackson A.P."/>
            <person name="Berry A."/>
            <person name="Aslett M."/>
            <person name="Allison H.C."/>
            <person name="Burton P."/>
            <person name="Vavrova-Anderson J."/>
            <person name="Brown R."/>
            <person name="Browne H."/>
            <person name="Corton N."/>
            <person name="Hauser H."/>
            <person name="Gamble J."/>
            <person name="Gilderthorp R."/>
            <person name="Marcello L."/>
            <person name="McQuillan J."/>
            <person name="Otto T.D."/>
            <person name="Quail M.A."/>
            <person name="Sanders M.J."/>
            <person name="van Tonder A."/>
            <person name="Ginger M.L."/>
            <person name="Field M.C."/>
            <person name="Barry J.D."/>
            <person name="Hertz-Fowler C."/>
            <person name="Berriman M."/>
        </authorList>
    </citation>
    <scope>NUCLEOTIDE SEQUENCE</scope>
    <source>
        <strain evidence="2">IL3000</strain>
    </source>
</reference>
<keyword evidence="1" id="KW-0472">Membrane</keyword>